<dbReference type="Proteomes" id="UP001054837">
    <property type="component" value="Unassembled WGS sequence"/>
</dbReference>
<name>A0AAV4RHE5_9ARAC</name>
<gene>
    <name evidence="1" type="ORF">CDAR_248621</name>
</gene>
<protein>
    <submittedName>
        <fullName evidence="1">Uncharacterized protein</fullName>
    </submittedName>
</protein>
<accession>A0AAV4RHE5</accession>
<proteinExistence type="predicted"/>
<dbReference type="EMBL" id="BPLQ01006169">
    <property type="protein sequence ID" value="GIY20444.1"/>
    <property type="molecule type" value="Genomic_DNA"/>
</dbReference>
<comment type="caution">
    <text evidence="1">The sequence shown here is derived from an EMBL/GenBank/DDBJ whole genome shotgun (WGS) entry which is preliminary data.</text>
</comment>
<reference evidence="1 2" key="1">
    <citation type="submission" date="2021-06" db="EMBL/GenBank/DDBJ databases">
        <title>Caerostris darwini draft genome.</title>
        <authorList>
            <person name="Kono N."/>
            <person name="Arakawa K."/>
        </authorList>
    </citation>
    <scope>NUCLEOTIDE SEQUENCE [LARGE SCALE GENOMIC DNA]</scope>
</reference>
<dbReference type="AlphaFoldDB" id="A0AAV4RHE5"/>
<evidence type="ECO:0000313" key="1">
    <source>
        <dbReference type="EMBL" id="GIY20444.1"/>
    </source>
</evidence>
<evidence type="ECO:0000313" key="2">
    <source>
        <dbReference type="Proteomes" id="UP001054837"/>
    </source>
</evidence>
<sequence>MFTKIFTVPSPNPLPKPLNRGITAHLTHQIDSLMWNSNLSFSLSLETAVITMSFASRCLEQSPIYWRIEWRASIARTQPDRRLLTN</sequence>
<organism evidence="1 2">
    <name type="scientific">Caerostris darwini</name>
    <dbReference type="NCBI Taxonomy" id="1538125"/>
    <lineage>
        <taxon>Eukaryota</taxon>
        <taxon>Metazoa</taxon>
        <taxon>Ecdysozoa</taxon>
        <taxon>Arthropoda</taxon>
        <taxon>Chelicerata</taxon>
        <taxon>Arachnida</taxon>
        <taxon>Araneae</taxon>
        <taxon>Araneomorphae</taxon>
        <taxon>Entelegynae</taxon>
        <taxon>Araneoidea</taxon>
        <taxon>Araneidae</taxon>
        <taxon>Caerostris</taxon>
    </lineage>
</organism>
<keyword evidence="2" id="KW-1185">Reference proteome</keyword>